<dbReference type="Proteomes" id="UP001295469">
    <property type="component" value="Chromosome C05"/>
</dbReference>
<accession>A0A816KX19</accession>
<gene>
    <name evidence="1" type="ORF">DARMORV10_C05P21460.1</name>
</gene>
<protein>
    <submittedName>
        <fullName evidence="1">(rape) hypothetical protein</fullName>
    </submittedName>
</protein>
<name>A0A816KX19_BRANA</name>
<sequence length="69" mass="7324">MKSHELIHSHFKLKSCGHGRSLTIGGSVGRSGDVSVGGCRRGRATAISLSVSFLSSEESLRALSQANRR</sequence>
<dbReference type="AlphaFoldDB" id="A0A816KX19"/>
<evidence type="ECO:0000313" key="1">
    <source>
        <dbReference type="EMBL" id="CAF1927683.1"/>
    </source>
</evidence>
<dbReference type="EMBL" id="HG994369">
    <property type="protein sequence ID" value="CAF1927683.1"/>
    <property type="molecule type" value="Genomic_DNA"/>
</dbReference>
<reference evidence="1" key="1">
    <citation type="submission" date="2021-01" db="EMBL/GenBank/DDBJ databases">
        <authorList>
            <consortium name="Genoscope - CEA"/>
            <person name="William W."/>
        </authorList>
    </citation>
    <scope>NUCLEOTIDE SEQUENCE</scope>
</reference>
<proteinExistence type="predicted"/>
<organism evidence="1">
    <name type="scientific">Brassica napus</name>
    <name type="common">Rape</name>
    <dbReference type="NCBI Taxonomy" id="3708"/>
    <lineage>
        <taxon>Eukaryota</taxon>
        <taxon>Viridiplantae</taxon>
        <taxon>Streptophyta</taxon>
        <taxon>Embryophyta</taxon>
        <taxon>Tracheophyta</taxon>
        <taxon>Spermatophyta</taxon>
        <taxon>Magnoliopsida</taxon>
        <taxon>eudicotyledons</taxon>
        <taxon>Gunneridae</taxon>
        <taxon>Pentapetalae</taxon>
        <taxon>rosids</taxon>
        <taxon>malvids</taxon>
        <taxon>Brassicales</taxon>
        <taxon>Brassicaceae</taxon>
        <taxon>Brassiceae</taxon>
        <taxon>Brassica</taxon>
    </lineage>
</organism>